<feature type="region of interest" description="Disordered" evidence="1">
    <location>
        <begin position="402"/>
        <end position="427"/>
    </location>
</feature>
<feature type="transmembrane region" description="Helical" evidence="2">
    <location>
        <begin position="504"/>
        <end position="524"/>
    </location>
</feature>
<reference evidence="4" key="1">
    <citation type="submission" date="2023-03" db="EMBL/GenBank/DDBJ databases">
        <title>Actinorhabdospora filicis NBRC 111898.</title>
        <authorList>
            <person name="Ichikawa N."/>
            <person name="Sato H."/>
            <person name="Tonouchi N."/>
        </authorList>
    </citation>
    <scope>NUCLEOTIDE SEQUENCE</scope>
    <source>
        <strain evidence="4">NBRC 111898</strain>
    </source>
</reference>
<feature type="domain" description="Protein kinase" evidence="3">
    <location>
        <begin position="160"/>
        <end position="413"/>
    </location>
</feature>
<accession>A0A9W6SJA2</accession>
<feature type="transmembrane region" description="Helical" evidence="2">
    <location>
        <begin position="636"/>
        <end position="655"/>
    </location>
</feature>
<sequence length="766" mass="84961">MAPPRPVSRVRTLITTCDRLPKSPAALAAWTDEDWRLALADLPQDSAAFYDRLVTDADGVIERLRSWWADTPDDPLRGYLGLVMLTLIGLRHSESVRMGTSYTHDCARDCVPLVADPRVQDAVTAIYKPGALPESVRHPDGRRAGAARLTTGLSVRWRGLGEFRFHRHGTTSVILTVRERGETSDAVLKCLLYPYLRIPAIARATVAYQADTTPRGNGDTVAVAVLKHTAKVRASADSWILMDFVPGVQLDAHLAGHRPTRPGLRLDLLQDVGKGLLTALDELDRAGLRHGDLSMSNVLVDNGGVTPELTLIDLGPNYLHTHRIPGRGEDTAFTAPELGSDRRDLAGADLYSLGQLLIRAGAGANTPDGTVPDAFYAEAPRLARFLEDLVDRDPAKRLLVIEEAGETDKPPDAREPPEPEEPGGGERAGRYLRLCRILLDEITMVSESRRGGRPGPNSPWYAHLRELARPLSGVPAEQRRLWAQNRRLRSAGRRDPELRRLRKWSMVSAYAFFVAATLIIMYWTRDIGFSWDTRLINLIQLVTGTSRDTLPGFDDILRYPHDEPLNSLPARMVCLSFAFAGAKYYQNVFAGVSPLIASRNDRPLWRRAVAAEIGMRAMTLVPFVLTVSPTLIDRDWWPICTALGITATFLCNLMCARFAQLALKRALDKGLTTVPRAVGEEDRSDVYGARAIRGWTSTAAFYAFNCWWIGLLIYFGVLKDVWVYAGAVTLINLVLFYVIRCGLDAPRVRTGLLRACLAAERVRRLE</sequence>
<dbReference type="PROSITE" id="PS00109">
    <property type="entry name" value="PROTEIN_KINASE_TYR"/>
    <property type="match status" value="1"/>
</dbReference>
<keyword evidence="2" id="KW-0812">Transmembrane</keyword>
<dbReference type="InterPro" id="IPR008266">
    <property type="entry name" value="Tyr_kinase_AS"/>
</dbReference>
<feature type="compositionally biased region" description="Basic and acidic residues" evidence="1">
    <location>
        <begin position="402"/>
        <end position="417"/>
    </location>
</feature>
<dbReference type="RefSeq" id="WP_285662118.1">
    <property type="nucleotide sequence ID" value="NZ_BSTX01000001.1"/>
</dbReference>
<evidence type="ECO:0000256" key="1">
    <source>
        <dbReference type="SAM" id="MobiDB-lite"/>
    </source>
</evidence>
<feature type="transmembrane region" description="Helical" evidence="2">
    <location>
        <begin position="699"/>
        <end position="715"/>
    </location>
</feature>
<keyword evidence="2" id="KW-0472">Membrane</keyword>
<dbReference type="InterPro" id="IPR011009">
    <property type="entry name" value="Kinase-like_dom_sf"/>
</dbReference>
<evidence type="ECO:0000313" key="5">
    <source>
        <dbReference type="Proteomes" id="UP001165079"/>
    </source>
</evidence>
<gene>
    <name evidence="4" type="ORF">Afil01_17840</name>
</gene>
<comment type="caution">
    <text evidence="4">The sequence shown here is derived from an EMBL/GenBank/DDBJ whole genome shotgun (WGS) entry which is preliminary data.</text>
</comment>
<keyword evidence="2" id="KW-1133">Transmembrane helix</keyword>
<dbReference type="PROSITE" id="PS50011">
    <property type="entry name" value="PROTEIN_KINASE_DOM"/>
    <property type="match status" value="1"/>
</dbReference>
<dbReference type="GO" id="GO:0004672">
    <property type="term" value="F:protein kinase activity"/>
    <property type="evidence" value="ECO:0007669"/>
    <property type="project" value="InterPro"/>
</dbReference>
<feature type="transmembrane region" description="Helical" evidence="2">
    <location>
        <begin position="721"/>
        <end position="739"/>
    </location>
</feature>
<protein>
    <recommendedName>
        <fullName evidence="3">Protein kinase domain-containing protein</fullName>
    </recommendedName>
</protein>
<proteinExistence type="predicted"/>
<dbReference type="Proteomes" id="UP001165079">
    <property type="component" value="Unassembled WGS sequence"/>
</dbReference>
<organism evidence="4 5">
    <name type="scientific">Actinorhabdospora filicis</name>
    <dbReference type="NCBI Taxonomy" id="1785913"/>
    <lineage>
        <taxon>Bacteria</taxon>
        <taxon>Bacillati</taxon>
        <taxon>Actinomycetota</taxon>
        <taxon>Actinomycetes</taxon>
        <taxon>Micromonosporales</taxon>
        <taxon>Micromonosporaceae</taxon>
        <taxon>Actinorhabdospora</taxon>
    </lineage>
</organism>
<name>A0A9W6SJA2_9ACTN</name>
<dbReference type="InterPro" id="IPR000719">
    <property type="entry name" value="Prot_kinase_dom"/>
</dbReference>
<dbReference type="Gene3D" id="1.10.510.10">
    <property type="entry name" value="Transferase(Phosphotransferase) domain 1"/>
    <property type="match status" value="1"/>
</dbReference>
<dbReference type="GO" id="GO:0005524">
    <property type="term" value="F:ATP binding"/>
    <property type="evidence" value="ECO:0007669"/>
    <property type="project" value="InterPro"/>
</dbReference>
<evidence type="ECO:0000313" key="4">
    <source>
        <dbReference type="EMBL" id="GLZ76977.1"/>
    </source>
</evidence>
<evidence type="ECO:0000259" key="3">
    <source>
        <dbReference type="PROSITE" id="PS50011"/>
    </source>
</evidence>
<keyword evidence="5" id="KW-1185">Reference proteome</keyword>
<feature type="transmembrane region" description="Helical" evidence="2">
    <location>
        <begin position="609"/>
        <end position="630"/>
    </location>
</feature>
<dbReference type="SUPFAM" id="SSF56112">
    <property type="entry name" value="Protein kinase-like (PK-like)"/>
    <property type="match status" value="1"/>
</dbReference>
<dbReference type="AlphaFoldDB" id="A0A9W6SJA2"/>
<dbReference type="EMBL" id="BSTX01000001">
    <property type="protein sequence ID" value="GLZ76977.1"/>
    <property type="molecule type" value="Genomic_DNA"/>
</dbReference>
<evidence type="ECO:0000256" key="2">
    <source>
        <dbReference type="SAM" id="Phobius"/>
    </source>
</evidence>